<feature type="transmembrane region" description="Helical" evidence="1">
    <location>
        <begin position="28"/>
        <end position="45"/>
    </location>
</feature>
<dbReference type="EMBL" id="JAAAML010000005">
    <property type="protein sequence ID" value="MCO6410879.1"/>
    <property type="molecule type" value="Genomic_DNA"/>
</dbReference>
<dbReference type="NCBIfam" id="NF010398">
    <property type="entry name" value="PRK13825.1-2"/>
    <property type="match status" value="1"/>
</dbReference>
<feature type="domain" description="CN hydrolase" evidence="2">
    <location>
        <begin position="82"/>
        <end position="394"/>
    </location>
</feature>
<accession>A0ABT1CXF3</accession>
<dbReference type="SUPFAM" id="SSF56317">
    <property type="entry name" value="Carbon-nitrogen hydrolase"/>
    <property type="match status" value="1"/>
</dbReference>
<feature type="transmembrane region" description="Helical" evidence="1">
    <location>
        <begin position="157"/>
        <end position="176"/>
    </location>
</feature>
<name>A0ABT1CXF3_9HYPH</name>
<keyword evidence="1" id="KW-0472">Membrane</keyword>
<proteinExistence type="predicted"/>
<dbReference type="Proteomes" id="UP001320715">
    <property type="component" value="Unassembled WGS sequence"/>
</dbReference>
<evidence type="ECO:0000259" key="2">
    <source>
        <dbReference type="Pfam" id="PF00795"/>
    </source>
</evidence>
<sequence>MTHDISGRSRPMVFSGWRRPSLPSFRDGLVCLSFIAGSAVVGAIAWSGEVLALPAAVLFPTLWAFAPNRLVAGLVALAYFLAASRGLPVGVSIFYASDMWVGLGLWLTASVLFVLVHSLIWTSKSGWHKPLRYALAWILMSVPPFGITGWANPITAAGVLFPGLGWFGLIAMAHTLSAMTTRVWQIVALIVGAFVALSAKGWSEPHPPEGWIGIDTHFNYASPGQHADYAQHLATLALVQDAAKAGVKNIVLPESAFGIWTPTTDHLWVRALQDLDVTVNGGAILISAEGYDNVMIEVSGKGAEILYRERMPVPVSMWQPWASGGATAHVYGKPTGRFAGTLIAPLICYELLIVWPILQSMLYEPSVIVATGNGWWTGDTNIVAIQKAAARAWASLFGVPLVIAFNT</sequence>
<dbReference type="Gene3D" id="3.60.110.10">
    <property type="entry name" value="Carbon-nitrogen hydrolase"/>
    <property type="match status" value="1"/>
</dbReference>
<keyword evidence="1" id="KW-1133">Transmembrane helix</keyword>
<gene>
    <name evidence="3" type="ORF">GTW23_22060</name>
</gene>
<evidence type="ECO:0000313" key="3">
    <source>
        <dbReference type="EMBL" id="MCO6410879.1"/>
    </source>
</evidence>
<protein>
    <submittedName>
        <fullName evidence="3">Conjugal transfer protein TraB</fullName>
    </submittedName>
</protein>
<dbReference type="InterPro" id="IPR036526">
    <property type="entry name" value="C-N_Hydrolase_sf"/>
</dbReference>
<dbReference type="Pfam" id="PF00795">
    <property type="entry name" value="CN_hydrolase"/>
    <property type="match status" value="1"/>
</dbReference>
<evidence type="ECO:0000256" key="1">
    <source>
        <dbReference type="SAM" id="Phobius"/>
    </source>
</evidence>
<dbReference type="InterPro" id="IPR003010">
    <property type="entry name" value="C-N_Hydrolase"/>
</dbReference>
<organism evidence="3 4">
    <name type="scientific">Hoeflea alexandrii</name>
    <dbReference type="NCBI Taxonomy" id="288436"/>
    <lineage>
        <taxon>Bacteria</taxon>
        <taxon>Pseudomonadati</taxon>
        <taxon>Pseudomonadota</taxon>
        <taxon>Alphaproteobacteria</taxon>
        <taxon>Hyphomicrobiales</taxon>
        <taxon>Rhizobiaceae</taxon>
        <taxon>Hoeflea</taxon>
    </lineage>
</organism>
<feature type="transmembrane region" description="Helical" evidence="1">
    <location>
        <begin position="74"/>
        <end position="97"/>
    </location>
</feature>
<comment type="caution">
    <text evidence="3">The sequence shown here is derived from an EMBL/GenBank/DDBJ whole genome shotgun (WGS) entry which is preliminary data.</text>
</comment>
<reference evidence="3 4" key="1">
    <citation type="submission" date="2020-01" db="EMBL/GenBank/DDBJ databases">
        <title>Genomes of bacteria type strains.</title>
        <authorList>
            <person name="Chen J."/>
            <person name="Zhu S."/>
            <person name="Yang J."/>
        </authorList>
    </citation>
    <scope>NUCLEOTIDE SEQUENCE [LARGE SCALE GENOMIC DNA]</scope>
    <source>
        <strain evidence="3 4">DSM 16655</strain>
    </source>
</reference>
<evidence type="ECO:0000313" key="4">
    <source>
        <dbReference type="Proteomes" id="UP001320715"/>
    </source>
</evidence>
<dbReference type="RefSeq" id="WP_252917514.1">
    <property type="nucleotide sequence ID" value="NZ_JAAAML010000005.1"/>
</dbReference>
<keyword evidence="1" id="KW-0812">Transmembrane</keyword>
<feature type="transmembrane region" description="Helical" evidence="1">
    <location>
        <begin position="103"/>
        <end position="121"/>
    </location>
</feature>
<keyword evidence="4" id="KW-1185">Reference proteome</keyword>
<feature type="transmembrane region" description="Helical" evidence="1">
    <location>
        <begin position="183"/>
        <end position="202"/>
    </location>
</feature>